<dbReference type="AlphaFoldDB" id="A0A1G4MH64"/>
<dbReference type="EMBL" id="LT598486">
    <property type="protein sequence ID" value="SCW03068.1"/>
    <property type="molecule type" value="Genomic_DNA"/>
</dbReference>
<dbReference type="Pfam" id="PF25555">
    <property type="entry name" value="RAB3A-like_C"/>
    <property type="match status" value="1"/>
</dbReference>
<dbReference type="OMA" id="SGAWHLE"/>
<feature type="compositionally biased region" description="Polar residues" evidence="3">
    <location>
        <begin position="732"/>
        <end position="748"/>
    </location>
</feature>
<accession>A0A1G4MH64</accession>
<proteinExistence type="predicted"/>
<dbReference type="SUPFAM" id="SSF144284">
    <property type="entry name" value="Sec2 N-terminal region"/>
    <property type="match status" value="1"/>
</dbReference>
<dbReference type="PANTHER" id="PTHR14430">
    <property type="entry name" value="RABIN3-RELATED"/>
    <property type="match status" value="1"/>
</dbReference>
<keyword evidence="1 2" id="KW-0175">Coiled coil</keyword>
<dbReference type="GO" id="GO:0070319">
    <property type="term" value="C:Golgi to plasma membrane transport vesicle"/>
    <property type="evidence" value="ECO:0007669"/>
    <property type="project" value="TreeGrafter"/>
</dbReference>
<feature type="compositionally biased region" description="Basic and acidic residues" evidence="3">
    <location>
        <begin position="706"/>
        <end position="723"/>
    </location>
</feature>
<feature type="region of interest" description="Disordered" evidence="3">
    <location>
        <begin position="567"/>
        <end position="609"/>
    </location>
</feature>
<feature type="coiled-coil region" evidence="2">
    <location>
        <begin position="137"/>
        <end position="164"/>
    </location>
</feature>
<gene>
    <name evidence="5" type="ORF">LAFE_0G02234G</name>
</gene>
<dbReference type="Gene3D" id="6.10.140.910">
    <property type="match status" value="1"/>
</dbReference>
<dbReference type="InterPro" id="IPR009449">
    <property type="entry name" value="Sec2_N"/>
</dbReference>
<feature type="compositionally biased region" description="Polar residues" evidence="3">
    <location>
        <begin position="688"/>
        <end position="705"/>
    </location>
</feature>
<evidence type="ECO:0000256" key="1">
    <source>
        <dbReference type="ARBA" id="ARBA00023054"/>
    </source>
</evidence>
<evidence type="ECO:0000256" key="3">
    <source>
        <dbReference type="SAM" id="MobiDB-lite"/>
    </source>
</evidence>
<dbReference type="STRING" id="4955.A0A1G4MH64"/>
<organism evidence="5 6">
    <name type="scientific">Lachancea fermentati</name>
    <name type="common">Zygosaccharomyces fermentati</name>
    <dbReference type="NCBI Taxonomy" id="4955"/>
    <lineage>
        <taxon>Eukaryota</taxon>
        <taxon>Fungi</taxon>
        <taxon>Dikarya</taxon>
        <taxon>Ascomycota</taxon>
        <taxon>Saccharomycotina</taxon>
        <taxon>Saccharomycetes</taxon>
        <taxon>Saccharomycetales</taxon>
        <taxon>Saccharomycetaceae</taxon>
        <taxon>Lachancea</taxon>
    </lineage>
</organism>
<dbReference type="OrthoDB" id="1748564at2759"/>
<dbReference type="GO" id="GO:0005085">
    <property type="term" value="F:guanyl-nucleotide exchange factor activity"/>
    <property type="evidence" value="ECO:0007669"/>
    <property type="project" value="InterPro"/>
</dbReference>
<feature type="compositionally biased region" description="Polar residues" evidence="3">
    <location>
        <begin position="599"/>
        <end position="608"/>
    </location>
</feature>
<evidence type="ECO:0000313" key="6">
    <source>
        <dbReference type="Proteomes" id="UP000190831"/>
    </source>
</evidence>
<dbReference type="Pfam" id="PF06428">
    <property type="entry name" value="Sec2p"/>
    <property type="match status" value="1"/>
</dbReference>
<feature type="compositionally biased region" description="Polar residues" evidence="3">
    <location>
        <begin position="579"/>
        <end position="590"/>
    </location>
</feature>
<sequence>MSDEEESRRVSIQVSSLSTQLIESIDKQSKLEEQLHHAMKVISGQKESLLVHEVTDKELRDAKAQLEMNRTQIDEYKKNLTAEKAARKKAEDDVGRLNKEVEDLTASLFDEANKMVADARKETHSIEVKNAKLIEQLHEKDNLLDTLSIQLKNLKKVLYNLDSESSSIAPTNKTSGSSDNVTSSNVSIEKTITTINSVNEYNLPSNCAVFSPILPSLRYDLTLYNEFLKFIAVLPLCSSIKETTSHSKLLKRLVHDEIQPILRLDNASGLGWFVRRNLMSLMIEGLVVVEPLSGINETYRVGYSSPRLGDSTVLQGEKDSDSHLYNYPVNSPPIAIQAPCAFCSESRNDILEHGRLYVLRTQQKNEDGTIETASEFPLCHYCLLKIRQTCEIFAFLRTLKSGVWNLEKLNLKTISQDSTGLFKEVKKTTAPDRVKANKKSNRMSFMTGLSNPLVSKPSFQLEVPNFSNQNGQPTTNIQRAWVQLSKLRSSLNWAHIGVWSMDDAVSLKVGPVDEEAASLHESTDSNSALFQNVQKLNESFTLEPEVDVDKEAFDFEKGNDTIETIKAEDQTQPKESNKNDTITSTNFAESSESKLEEQPSASVETTSLDPKIINIKSGQPHKATHRVNEAFEAFQMSVGDVSTFSDEYSSHNQDAEEVGRNISNDEEVNESIKSTDNEEPSGSLKVSGASSEVQDNAESLKTNTLSKHESEVEDSVHLDKSDGDYTAEDEASNQGQKNSSGELKSQSNTDDDENLFDDALSTVSNS</sequence>
<dbReference type="Proteomes" id="UP000190831">
    <property type="component" value="Chromosome G"/>
</dbReference>
<feature type="coiled-coil region" evidence="2">
    <location>
        <begin position="59"/>
        <end position="107"/>
    </location>
</feature>
<evidence type="ECO:0000256" key="2">
    <source>
        <dbReference type="SAM" id="Coils"/>
    </source>
</evidence>
<reference evidence="5 6" key="1">
    <citation type="submission" date="2016-03" db="EMBL/GenBank/DDBJ databases">
        <authorList>
            <person name="Devillers H."/>
        </authorList>
    </citation>
    <scope>NUCLEOTIDE SEQUENCE [LARGE SCALE GENOMIC DNA]</scope>
    <source>
        <strain evidence="5">CBS 6772</strain>
    </source>
</reference>
<dbReference type="GO" id="GO:0006887">
    <property type="term" value="P:exocytosis"/>
    <property type="evidence" value="ECO:0007669"/>
    <property type="project" value="TreeGrafter"/>
</dbReference>
<keyword evidence="6" id="KW-1185">Reference proteome</keyword>
<feature type="compositionally biased region" description="Basic and acidic residues" evidence="3">
    <location>
        <begin position="567"/>
        <end position="578"/>
    </location>
</feature>
<dbReference type="InterPro" id="IPR040351">
    <property type="entry name" value="RAB3IL/RAB3IP/Sec2"/>
</dbReference>
<protein>
    <submittedName>
        <fullName evidence="5">LAFE_0G02234g1_1</fullName>
    </submittedName>
</protein>
<dbReference type="CDD" id="cd21044">
    <property type="entry name" value="Rab11BD_RAB3IP_like"/>
    <property type="match status" value="1"/>
</dbReference>
<evidence type="ECO:0000313" key="5">
    <source>
        <dbReference type="EMBL" id="SCW03068.1"/>
    </source>
</evidence>
<name>A0A1G4MH64_LACFM</name>
<feature type="region of interest" description="Disordered" evidence="3">
    <location>
        <begin position="645"/>
        <end position="766"/>
    </location>
</feature>
<evidence type="ECO:0000259" key="4">
    <source>
        <dbReference type="Pfam" id="PF06428"/>
    </source>
</evidence>
<dbReference type="GO" id="GO:0051286">
    <property type="term" value="C:cell tip"/>
    <property type="evidence" value="ECO:0007669"/>
    <property type="project" value="TreeGrafter"/>
</dbReference>
<dbReference type="PANTHER" id="PTHR14430:SF0">
    <property type="entry name" value="SEC2P DOMAIN-CONTAINING PROTEIN"/>
    <property type="match status" value="1"/>
</dbReference>
<feature type="domain" description="GDP/GTP exchange factor Sec2 N-terminal" evidence="4">
    <location>
        <begin position="28"/>
        <end position="161"/>
    </location>
</feature>